<keyword evidence="2" id="KW-1185">Reference proteome</keyword>
<evidence type="ECO:0000256" key="1">
    <source>
        <dbReference type="SAM" id="MobiDB-lite"/>
    </source>
</evidence>
<organism evidence="2 3">
    <name type="scientific">Ascaris lumbricoides</name>
    <name type="common">Giant roundworm</name>
    <dbReference type="NCBI Taxonomy" id="6252"/>
    <lineage>
        <taxon>Eukaryota</taxon>
        <taxon>Metazoa</taxon>
        <taxon>Ecdysozoa</taxon>
        <taxon>Nematoda</taxon>
        <taxon>Chromadorea</taxon>
        <taxon>Rhabditida</taxon>
        <taxon>Spirurina</taxon>
        <taxon>Ascaridomorpha</taxon>
        <taxon>Ascaridoidea</taxon>
        <taxon>Ascarididae</taxon>
        <taxon>Ascaris</taxon>
    </lineage>
</organism>
<reference evidence="3" key="1">
    <citation type="submission" date="2017-02" db="UniProtKB">
        <authorList>
            <consortium name="WormBaseParasite"/>
        </authorList>
    </citation>
    <scope>IDENTIFICATION</scope>
</reference>
<evidence type="ECO:0000313" key="3">
    <source>
        <dbReference type="WBParaSite" id="ALUE_0001803601-mRNA-1"/>
    </source>
</evidence>
<evidence type="ECO:0000313" key="2">
    <source>
        <dbReference type="Proteomes" id="UP000036681"/>
    </source>
</evidence>
<feature type="compositionally biased region" description="Polar residues" evidence="1">
    <location>
        <begin position="37"/>
        <end position="46"/>
    </location>
</feature>
<protein>
    <submittedName>
        <fullName evidence="3">Uncharacterized protein</fullName>
    </submittedName>
</protein>
<sequence>MKACVIPQNVSYPPNLTVVTDQRSSLPPLARDECPTAPQNASSHHPTNAAPLKLRCDKALSYVHRTDTARLVSDPFFCLSLQEN</sequence>
<accession>A0A0M3IHU5</accession>
<dbReference type="WBParaSite" id="ALUE_0001803601-mRNA-1">
    <property type="protein sequence ID" value="ALUE_0001803601-mRNA-1"/>
    <property type="gene ID" value="ALUE_0001803601"/>
</dbReference>
<proteinExistence type="predicted"/>
<feature type="region of interest" description="Disordered" evidence="1">
    <location>
        <begin position="27"/>
        <end position="49"/>
    </location>
</feature>
<name>A0A0M3IHU5_ASCLU</name>
<dbReference type="AlphaFoldDB" id="A0A0M3IHU5"/>
<dbReference type="Proteomes" id="UP000036681">
    <property type="component" value="Unplaced"/>
</dbReference>